<comment type="pathway">
    <text evidence="2">Lipid metabolism; sphingolipid metabolism.</text>
</comment>
<evidence type="ECO:0000313" key="18">
    <source>
        <dbReference type="Proteomes" id="UP000016666"/>
    </source>
</evidence>
<evidence type="ECO:0000313" key="17">
    <source>
        <dbReference type="Ensembl" id="ENSAPLP00000019809.1"/>
    </source>
</evidence>
<reference evidence="17" key="3">
    <citation type="submission" date="2025-09" db="UniProtKB">
        <authorList>
            <consortium name="Ensembl"/>
        </authorList>
    </citation>
    <scope>IDENTIFICATION</scope>
</reference>
<feature type="compositionally biased region" description="Low complexity" evidence="14">
    <location>
        <begin position="245"/>
        <end position="258"/>
    </location>
</feature>
<evidence type="ECO:0000256" key="11">
    <source>
        <dbReference type="ARBA" id="ARBA00022989"/>
    </source>
</evidence>
<sequence length="685" mass="72583">MERSPGMNLGFRIGPVEGRVWVRLGTPSAPPSRPLPRPLRHRSTVSPALGAPSPQGCSLQDPPLCPVPPGRAPLSDGGGPHAAAPRLRPQLLVSPESAGAAGTETGTATPRDGGLAMGLPSCPLYFGFAPLSAPKGCEVLSWAVPLVPTPHLHSPFSHQERAPHLHSISGGLLRLAGRKICPQTGSLHAPLVPMSPPSPPSFCVPKCPKPSPNPPKLSPPAPFHQGHPLPEQAAPGAHPAHRGQAVPGGLRPGAPAGGEATRELSAPGLSPVSPGAPVLRPCRCPAGMERAGLQRPEGETGRLLPIFPLFSQVRGARLLPFFPPWVSPGLCRGGLTPWRAHGAGAFGVPAPWHRGARRMGTHGRPQGRGREMWGGGTHSLHPPSRSGVIGSGLCIFSKFPILDTLLYQYSLNGYPYMLQHGDWFCGKSVGLAVINISGIVFNVYVTHLHAEYCREKDAYLPHRVVQAWELLQFIRHTAKAADVVLLGGDLNMHPQDVGIRLLRCWTGLRDAFTETKHFEAGSGFTVRCEELQTTTGTAPGTDIPYSDHEAVMATLHIQRTGQAAGVTPSTAVPALVEVLSEARTEVRVGLQAARRQRYSSGRMALLALLLLLLQAAAALGALVGLAGGQPFPKLSFALLAFLALGVLLLATGLHLFHTIEVKMLQGTEEQMRMALGVLQERPGRS</sequence>
<evidence type="ECO:0000256" key="10">
    <source>
        <dbReference type="ARBA" id="ARBA00022919"/>
    </source>
</evidence>
<feature type="compositionally biased region" description="Pro residues" evidence="14">
    <location>
        <begin position="199"/>
        <end position="222"/>
    </location>
</feature>
<evidence type="ECO:0000256" key="1">
    <source>
        <dbReference type="ARBA" id="ARBA00004141"/>
    </source>
</evidence>
<dbReference type="GO" id="GO:0006665">
    <property type="term" value="P:sphingolipid metabolic process"/>
    <property type="evidence" value="ECO:0007669"/>
    <property type="project" value="UniProtKB-KW"/>
</dbReference>
<evidence type="ECO:0000256" key="13">
    <source>
        <dbReference type="ARBA" id="ARBA00023136"/>
    </source>
</evidence>
<dbReference type="InterPro" id="IPR036691">
    <property type="entry name" value="Endo/exonu/phosph_ase_sf"/>
</dbReference>
<dbReference type="GeneTree" id="ENSGT00390000009166"/>
<keyword evidence="8" id="KW-0378">Hydrolase</keyword>
<feature type="transmembrane region" description="Helical" evidence="15">
    <location>
        <begin position="634"/>
        <end position="656"/>
    </location>
</feature>
<evidence type="ECO:0000256" key="2">
    <source>
        <dbReference type="ARBA" id="ARBA00004760"/>
    </source>
</evidence>
<keyword evidence="18" id="KW-1185">Reference proteome</keyword>
<feature type="region of interest" description="Disordered" evidence="14">
    <location>
        <begin position="199"/>
        <end position="276"/>
    </location>
</feature>
<evidence type="ECO:0000256" key="12">
    <source>
        <dbReference type="ARBA" id="ARBA00023098"/>
    </source>
</evidence>
<dbReference type="PANTHER" id="PTHR16320">
    <property type="entry name" value="SPHINGOMYELINASE FAMILY MEMBER"/>
    <property type="match status" value="1"/>
</dbReference>
<proteinExistence type="inferred from homology"/>
<organism evidence="17 18">
    <name type="scientific">Anas platyrhynchos platyrhynchos</name>
    <name type="common">Northern mallard</name>
    <dbReference type="NCBI Taxonomy" id="8840"/>
    <lineage>
        <taxon>Eukaryota</taxon>
        <taxon>Metazoa</taxon>
        <taxon>Chordata</taxon>
        <taxon>Craniata</taxon>
        <taxon>Vertebrata</taxon>
        <taxon>Euteleostomi</taxon>
        <taxon>Archelosauria</taxon>
        <taxon>Archosauria</taxon>
        <taxon>Dinosauria</taxon>
        <taxon>Saurischia</taxon>
        <taxon>Theropoda</taxon>
        <taxon>Coelurosauria</taxon>
        <taxon>Aves</taxon>
        <taxon>Neognathae</taxon>
        <taxon>Galloanserae</taxon>
        <taxon>Anseriformes</taxon>
        <taxon>Anatidae</taxon>
        <taxon>Anatinae</taxon>
        <taxon>Anas</taxon>
    </lineage>
</organism>
<comment type="subcellular location">
    <subcellularLocation>
        <location evidence="1">Membrane</location>
        <topology evidence="1">Multi-pass membrane protein</topology>
    </subcellularLocation>
</comment>
<keyword evidence="10" id="KW-0746">Sphingolipid metabolism</keyword>
<comment type="pathway">
    <text evidence="3">Sphingolipid metabolism.</text>
</comment>
<evidence type="ECO:0000256" key="15">
    <source>
        <dbReference type="SAM" id="Phobius"/>
    </source>
</evidence>
<keyword evidence="6 15" id="KW-0812">Transmembrane</keyword>
<evidence type="ECO:0000256" key="14">
    <source>
        <dbReference type="SAM" id="MobiDB-lite"/>
    </source>
</evidence>
<keyword evidence="11 15" id="KW-1133">Transmembrane helix</keyword>
<keyword evidence="7" id="KW-0479">Metal-binding</keyword>
<dbReference type="Gene3D" id="3.60.10.10">
    <property type="entry name" value="Endonuclease/exonuclease/phosphatase"/>
    <property type="match status" value="1"/>
</dbReference>
<dbReference type="EC" id="3.1.4.12" evidence="5"/>
<comment type="similarity">
    <text evidence="4">Belongs to the neutral sphingomyelinase family.</text>
</comment>
<dbReference type="Ensembl" id="ENSAPLT00000044398.1">
    <property type="protein sequence ID" value="ENSAPLP00000019809.1"/>
    <property type="gene ID" value="ENSAPLG00000028515.1"/>
</dbReference>
<dbReference type="GO" id="GO:0004767">
    <property type="term" value="F:sphingomyelin phosphodiesterase activity"/>
    <property type="evidence" value="ECO:0007669"/>
    <property type="project" value="UniProtKB-EC"/>
</dbReference>
<feature type="domain" description="Endonuclease/exonuclease/phosphatase" evidence="16">
    <location>
        <begin position="379"/>
        <end position="524"/>
    </location>
</feature>
<feature type="transmembrane region" description="Helical" evidence="15">
    <location>
        <begin position="604"/>
        <end position="628"/>
    </location>
</feature>
<evidence type="ECO:0000256" key="7">
    <source>
        <dbReference type="ARBA" id="ARBA00022723"/>
    </source>
</evidence>
<evidence type="ECO:0000256" key="9">
    <source>
        <dbReference type="ARBA" id="ARBA00022842"/>
    </source>
</evidence>
<keyword evidence="9" id="KW-0460">Magnesium</keyword>
<evidence type="ECO:0000256" key="3">
    <source>
        <dbReference type="ARBA" id="ARBA00004991"/>
    </source>
</evidence>
<dbReference type="PANTHER" id="PTHR16320:SF24">
    <property type="entry name" value="PHOSPHODIESTERASE, PUTATIVE-RELATED"/>
    <property type="match status" value="1"/>
</dbReference>
<evidence type="ECO:0000256" key="8">
    <source>
        <dbReference type="ARBA" id="ARBA00022801"/>
    </source>
</evidence>
<dbReference type="AlphaFoldDB" id="A0A493T1I9"/>
<evidence type="ECO:0000256" key="5">
    <source>
        <dbReference type="ARBA" id="ARBA00012369"/>
    </source>
</evidence>
<evidence type="ECO:0000259" key="16">
    <source>
        <dbReference type="Pfam" id="PF03372"/>
    </source>
</evidence>
<dbReference type="Pfam" id="PF03372">
    <property type="entry name" value="Exo_endo_phos"/>
    <property type="match status" value="1"/>
</dbReference>
<accession>A0A493T1I9</accession>
<name>A0A493T1I9_ANAPP</name>
<feature type="compositionally biased region" description="Pro residues" evidence="14">
    <location>
        <begin position="28"/>
        <end position="37"/>
    </location>
</feature>
<protein>
    <recommendedName>
        <fullName evidence="5">sphingomyelin phosphodiesterase</fullName>
        <ecNumber evidence="5">3.1.4.12</ecNumber>
    </recommendedName>
</protein>
<dbReference type="SUPFAM" id="SSF56219">
    <property type="entry name" value="DNase I-like"/>
    <property type="match status" value="1"/>
</dbReference>
<evidence type="ECO:0000256" key="6">
    <source>
        <dbReference type="ARBA" id="ARBA00022692"/>
    </source>
</evidence>
<dbReference type="GO" id="GO:0046872">
    <property type="term" value="F:metal ion binding"/>
    <property type="evidence" value="ECO:0007669"/>
    <property type="project" value="UniProtKB-KW"/>
</dbReference>
<keyword evidence="12" id="KW-0443">Lipid metabolism</keyword>
<reference evidence="18" key="1">
    <citation type="submission" date="2017-10" db="EMBL/GenBank/DDBJ databases">
        <title>A new Pekin duck reference genome.</title>
        <authorList>
            <person name="Hou Z.-C."/>
            <person name="Zhou Z.-K."/>
            <person name="Zhu F."/>
            <person name="Hou S.-S."/>
        </authorList>
    </citation>
    <scope>NUCLEOTIDE SEQUENCE [LARGE SCALE GENOMIC DNA]</scope>
</reference>
<reference evidence="17" key="2">
    <citation type="submission" date="2025-08" db="UniProtKB">
        <authorList>
            <consortium name="Ensembl"/>
        </authorList>
    </citation>
    <scope>IDENTIFICATION</scope>
</reference>
<dbReference type="GO" id="GO:0016020">
    <property type="term" value="C:membrane"/>
    <property type="evidence" value="ECO:0007669"/>
    <property type="project" value="UniProtKB-SubCell"/>
</dbReference>
<dbReference type="InterPro" id="IPR005135">
    <property type="entry name" value="Endo/exonuclease/phosphatase"/>
</dbReference>
<feature type="region of interest" description="Disordered" evidence="14">
    <location>
        <begin position="24"/>
        <end position="85"/>
    </location>
</feature>
<dbReference type="InterPro" id="IPR038772">
    <property type="entry name" value="Sph/SMPD2-like"/>
</dbReference>
<dbReference type="Proteomes" id="UP000016666">
    <property type="component" value="Unassembled WGS sequence"/>
</dbReference>
<evidence type="ECO:0000256" key="4">
    <source>
        <dbReference type="ARBA" id="ARBA00006335"/>
    </source>
</evidence>
<dbReference type="STRING" id="8840.ENSAPLP00000019809"/>
<keyword evidence="13 15" id="KW-0472">Membrane</keyword>